<dbReference type="GO" id="GO:0003700">
    <property type="term" value="F:DNA-binding transcription factor activity"/>
    <property type="evidence" value="ECO:0007669"/>
    <property type="project" value="InterPro"/>
</dbReference>
<dbReference type="InterPro" id="IPR001471">
    <property type="entry name" value="AP2/ERF_dom"/>
</dbReference>
<dbReference type="Pfam" id="PF00847">
    <property type="entry name" value="AP2"/>
    <property type="match status" value="1"/>
</dbReference>
<evidence type="ECO:0000256" key="2">
    <source>
        <dbReference type="ARBA" id="ARBA00023015"/>
    </source>
</evidence>
<keyword evidence="9" id="KW-1185">Reference proteome</keyword>
<dbReference type="SMART" id="SM00380">
    <property type="entry name" value="AP2"/>
    <property type="match status" value="1"/>
</dbReference>
<keyword evidence="3" id="KW-0238">DNA-binding</keyword>
<gene>
    <name evidence="8" type="ORF">SI8410_18021655</name>
</gene>
<dbReference type="Proteomes" id="UP000663760">
    <property type="component" value="Chromosome 18"/>
</dbReference>
<keyword evidence="5" id="KW-0539">Nucleus</keyword>
<feature type="region of interest" description="Disordered" evidence="6">
    <location>
        <begin position="220"/>
        <end position="244"/>
    </location>
</feature>
<evidence type="ECO:0000259" key="7">
    <source>
        <dbReference type="PROSITE" id="PS51032"/>
    </source>
</evidence>
<dbReference type="AlphaFoldDB" id="A0A7I8LLP5"/>
<reference evidence="8" key="1">
    <citation type="submission" date="2020-02" db="EMBL/GenBank/DDBJ databases">
        <authorList>
            <person name="Scholz U."/>
            <person name="Mascher M."/>
            <person name="Fiebig A."/>
        </authorList>
    </citation>
    <scope>NUCLEOTIDE SEQUENCE</scope>
</reference>
<evidence type="ECO:0000256" key="5">
    <source>
        <dbReference type="ARBA" id="ARBA00023242"/>
    </source>
</evidence>
<dbReference type="Gene3D" id="3.30.730.10">
    <property type="entry name" value="AP2/ERF domain"/>
    <property type="match status" value="1"/>
</dbReference>
<evidence type="ECO:0000256" key="1">
    <source>
        <dbReference type="ARBA" id="ARBA00004123"/>
    </source>
</evidence>
<dbReference type="GO" id="GO:0003677">
    <property type="term" value="F:DNA binding"/>
    <property type="evidence" value="ECO:0007669"/>
    <property type="project" value="UniProtKB-KW"/>
</dbReference>
<dbReference type="CDD" id="cd00018">
    <property type="entry name" value="AP2"/>
    <property type="match status" value="1"/>
</dbReference>
<dbReference type="PROSITE" id="PS51032">
    <property type="entry name" value="AP2_ERF"/>
    <property type="match status" value="1"/>
</dbReference>
<organism evidence="8 9">
    <name type="scientific">Spirodela intermedia</name>
    <name type="common">Intermediate duckweed</name>
    <dbReference type="NCBI Taxonomy" id="51605"/>
    <lineage>
        <taxon>Eukaryota</taxon>
        <taxon>Viridiplantae</taxon>
        <taxon>Streptophyta</taxon>
        <taxon>Embryophyta</taxon>
        <taxon>Tracheophyta</taxon>
        <taxon>Spermatophyta</taxon>
        <taxon>Magnoliopsida</taxon>
        <taxon>Liliopsida</taxon>
        <taxon>Araceae</taxon>
        <taxon>Lemnoideae</taxon>
        <taxon>Spirodela</taxon>
    </lineage>
</organism>
<dbReference type="OrthoDB" id="674504at2759"/>
<dbReference type="PANTHER" id="PTHR31190:SF287">
    <property type="entry name" value="DEVELOPMENT RELATED ERF PROTEIN"/>
    <property type="match status" value="1"/>
</dbReference>
<feature type="domain" description="AP2/ERF" evidence="7">
    <location>
        <begin position="154"/>
        <end position="212"/>
    </location>
</feature>
<dbReference type="InterPro" id="IPR044808">
    <property type="entry name" value="ERF_plant"/>
</dbReference>
<name>A0A7I8LLP5_SPIIN</name>
<dbReference type="EMBL" id="LR746281">
    <property type="protein sequence ID" value="CAA7410977.1"/>
    <property type="molecule type" value="Genomic_DNA"/>
</dbReference>
<dbReference type="GO" id="GO:0005634">
    <property type="term" value="C:nucleus"/>
    <property type="evidence" value="ECO:0007669"/>
    <property type="project" value="UniProtKB-SubCell"/>
</dbReference>
<evidence type="ECO:0000313" key="9">
    <source>
        <dbReference type="Proteomes" id="UP000663760"/>
    </source>
</evidence>
<evidence type="ECO:0000256" key="6">
    <source>
        <dbReference type="SAM" id="MobiDB-lite"/>
    </source>
</evidence>
<evidence type="ECO:0000256" key="3">
    <source>
        <dbReference type="ARBA" id="ARBA00023125"/>
    </source>
</evidence>
<dbReference type="InterPro" id="IPR036955">
    <property type="entry name" value="AP2/ERF_dom_sf"/>
</dbReference>
<keyword evidence="2" id="KW-0805">Transcription regulation</keyword>
<dbReference type="PANTHER" id="PTHR31190">
    <property type="entry name" value="DNA-BINDING DOMAIN"/>
    <property type="match status" value="1"/>
</dbReference>
<proteinExistence type="predicted"/>
<dbReference type="SUPFAM" id="SSF54171">
    <property type="entry name" value="DNA-binding domain"/>
    <property type="match status" value="1"/>
</dbReference>
<evidence type="ECO:0000313" key="8">
    <source>
        <dbReference type="EMBL" id="CAA7410977.1"/>
    </source>
</evidence>
<accession>A0A7I8LLP5</accession>
<evidence type="ECO:0000256" key="4">
    <source>
        <dbReference type="ARBA" id="ARBA00023163"/>
    </source>
</evidence>
<dbReference type="PRINTS" id="PR00367">
    <property type="entry name" value="ETHRSPELEMNT"/>
</dbReference>
<comment type="subcellular location">
    <subcellularLocation>
        <location evidence="1">Nucleus</location>
    </subcellularLocation>
</comment>
<dbReference type="InterPro" id="IPR016177">
    <property type="entry name" value="DNA-bd_dom_sf"/>
</dbReference>
<protein>
    <recommendedName>
        <fullName evidence="7">AP2/ERF domain-containing protein</fullName>
    </recommendedName>
</protein>
<dbReference type="FunFam" id="3.30.730.10:FF:000001">
    <property type="entry name" value="Ethylene-responsive transcription factor 2"/>
    <property type="match status" value="1"/>
</dbReference>
<dbReference type="GO" id="GO:0009873">
    <property type="term" value="P:ethylene-activated signaling pathway"/>
    <property type="evidence" value="ECO:0007669"/>
    <property type="project" value="InterPro"/>
</dbReference>
<keyword evidence="4" id="KW-0804">Transcription</keyword>
<sequence>MAGDDELLSTLNLIKHHLLDDAFLTPDPLSSAATFFLAPPTAPPPAAADSGMTASSYSYGSSSYSYGSSSSTSRGSLSVADDIAVDDFLEEEPFAESSSNPSLSSSSSSSGRPSLIIARPALPKVEWAAATVAGEYYEDAAPPVGGGELGDCRGYRGVRRRPWGKFAAEIRDPKRRGSRVWLGTYDTAVEAARAYDRAAFQMRGSKAILNFPNEVGSVADWSPPPPPPAVEVSARPPKRERSPDSELEILCHTKRERYPAETPATAPASWSSAALWNSSENRDIFNLPPLSPVGYPQLMVI</sequence>